<dbReference type="Proteomes" id="UP000245207">
    <property type="component" value="Unassembled WGS sequence"/>
</dbReference>
<evidence type="ECO:0000313" key="2">
    <source>
        <dbReference type="Proteomes" id="UP000245207"/>
    </source>
</evidence>
<comment type="caution">
    <text evidence="1">The sequence shown here is derived from an EMBL/GenBank/DDBJ whole genome shotgun (WGS) entry which is preliminary data.</text>
</comment>
<accession>A0A2U1K9J1</accession>
<reference evidence="1 2" key="1">
    <citation type="journal article" date="2018" name="Mol. Plant">
        <title>The genome of Artemisia annua provides insight into the evolution of Asteraceae family and artemisinin biosynthesis.</title>
        <authorList>
            <person name="Shen Q."/>
            <person name="Zhang L."/>
            <person name="Liao Z."/>
            <person name="Wang S."/>
            <person name="Yan T."/>
            <person name="Shi P."/>
            <person name="Liu M."/>
            <person name="Fu X."/>
            <person name="Pan Q."/>
            <person name="Wang Y."/>
            <person name="Lv Z."/>
            <person name="Lu X."/>
            <person name="Zhang F."/>
            <person name="Jiang W."/>
            <person name="Ma Y."/>
            <person name="Chen M."/>
            <person name="Hao X."/>
            <person name="Li L."/>
            <person name="Tang Y."/>
            <person name="Lv G."/>
            <person name="Zhou Y."/>
            <person name="Sun X."/>
            <person name="Brodelius P.E."/>
            <person name="Rose J.K.C."/>
            <person name="Tang K."/>
        </authorList>
    </citation>
    <scope>NUCLEOTIDE SEQUENCE [LARGE SCALE GENOMIC DNA]</scope>
    <source>
        <strain evidence="2">cv. Huhao1</strain>
        <tissue evidence="1">Leaf</tissue>
    </source>
</reference>
<dbReference type="EMBL" id="PKPP01029235">
    <property type="protein sequence ID" value="PWA24280.1"/>
    <property type="molecule type" value="Genomic_DNA"/>
</dbReference>
<organism evidence="1 2">
    <name type="scientific">Artemisia annua</name>
    <name type="common">Sweet wormwood</name>
    <dbReference type="NCBI Taxonomy" id="35608"/>
    <lineage>
        <taxon>Eukaryota</taxon>
        <taxon>Viridiplantae</taxon>
        <taxon>Streptophyta</taxon>
        <taxon>Embryophyta</taxon>
        <taxon>Tracheophyta</taxon>
        <taxon>Spermatophyta</taxon>
        <taxon>Magnoliopsida</taxon>
        <taxon>eudicotyledons</taxon>
        <taxon>Gunneridae</taxon>
        <taxon>Pentapetalae</taxon>
        <taxon>asterids</taxon>
        <taxon>campanulids</taxon>
        <taxon>Asterales</taxon>
        <taxon>Asteraceae</taxon>
        <taxon>Asteroideae</taxon>
        <taxon>Anthemideae</taxon>
        <taxon>Artemisiinae</taxon>
        <taxon>Artemisia</taxon>
    </lineage>
</organism>
<gene>
    <name evidence="1" type="ORF">CTI12_AA618690</name>
</gene>
<protein>
    <submittedName>
        <fullName evidence="1">Uncharacterized protein</fullName>
    </submittedName>
</protein>
<name>A0A2U1K9J1_ARTAN</name>
<proteinExistence type="predicted"/>
<keyword evidence="2" id="KW-1185">Reference proteome</keyword>
<sequence>MLAYMPESSIPDVTMMRRRTHKRRAILLIEIPSDLTDARARRHPSFRDFLESGLTPTLQGRLTSAPIGQGADTLPHTVFKINRPPLSVTVDEEKETGIQGLEKKISDDVEMV</sequence>
<evidence type="ECO:0000313" key="1">
    <source>
        <dbReference type="EMBL" id="PWA24280.1"/>
    </source>
</evidence>
<dbReference type="AlphaFoldDB" id="A0A2U1K9J1"/>